<proteinExistence type="predicted"/>
<reference evidence="1" key="1">
    <citation type="journal article" date="2014" name="Front. Microbiol.">
        <title>High frequency of phylogenetically diverse reductive dehalogenase-homologous genes in deep subseafloor sedimentary metagenomes.</title>
        <authorList>
            <person name="Kawai M."/>
            <person name="Futagami T."/>
            <person name="Toyoda A."/>
            <person name="Takaki Y."/>
            <person name="Nishi S."/>
            <person name="Hori S."/>
            <person name="Arai W."/>
            <person name="Tsubouchi T."/>
            <person name="Morono Y."/>
            <person name="Uchiyama I."/>
            <person name="Ito T."/>
            <person name="Fujiyama A."/>
            <person name="Inagaki F."/>
            <person name="Takami H."/>
        </authorList>
    </citation>
    <scope>NUCLEOTIDE SEQUENCE</scope>
    <source>
        <strain evidence="1">Expedition CK06-06</strain>
    </source>
</reference>
<name>X1MJM6_9ZZZZ</name>
<gene>
    <name evidence="1" type="ORF">S06H3_14374</name>
</gene>
<protein>
    <submittedName>
        <fullName evidence="1">Uncharacterized protein</fullName>
    </submittedName>
</protein>
<sequence length="108" mass="13176">MRKIEIEPELLLAMHWGNMYSIQDIAYEFGCSYGAIMRSMKEYDIERRIDGYRSDFNPFDNYKDRAIFRELKRYEMNRRRKRKKPAQVTGDSNFDAYFAQLRIRKKNV</sequence>
<dbReference type="EMBL" id="BARV01007026">
    <property type="protein sequence ID" value="GAI18276.1"/>
    <property type="molecule type" value="Genomic_DNA"/>
</dbReference>
<comment type="caution">
    <text evidence="1">The sequence shown here is derived from an EMBL/GenBank/DDBJ whole genome shotgun (WGS) entry which is preliminary data.</text>
</comment>
<dbReference type="AlphaFoldDB" id="X1MJM6"/>
<evidence type="ECO:0000313" key="1">
    <source>
        <dbReference type="EMBL" id="GAI18276.1"/>
    </source>
</evidence>
<accession>X1MJM6</accession>
<organism evidence="1">
    <name type="scientific">marine sediment metagenome</name>
    <dbReference type="NCBI Taxonomy" id="412755"/>
    <lineage>
        <taxon>unclassified sequences</taxon>
        <taxon>metagenomes</taxon>
        <taxon>ecological metagenomes</taxon>
    </lineage>
</organism>